<reference evidence="7" key="1">
    <citation type="submission" date="2023-07" db="EMBL/GenBank/DDBJ databases">
        <title>30 novel species of actinomycetes from the DSMZ collection.</title>
        <authorList>
            <person name="Nouioui I."/>
        </authorList>
    </citation>
    <scope>NUCLEOTIDE SEQUENCE [LARGE SCALE GENOMIC DNA]</scope>
    <source>
        <strain evidence="7">DSM 44399</strain>
    </source>
</reference>
<accession>A0ABU2J6M4</accession>
<keyword evidence="7" id="KW-1185">Reference proteome</keyword>
<comment type="caution">
    <text evidence="6">The sequence shown here is derived from an EMBL/GenBank/DDBJ whole genome shotgun (WGS) entry which is preliminary data.</text>
</comment>
<dbReference type="PANTHER" id="PTHR46193">
    <property type="entry name" value="6-PHOSPHOGLUCONATE PHOSPHATASE"/>
    <property type="match status" value="1"/>
</dbReference>
<dbReference type="SFLD" id="SFLDG01129">
    <property type="entry name" value="C1.5:_HAD__Beta-PGM__Phosphata"/>
    <property type="match status" value="1"/>
</dbReference>
<sequence length="253" mass="26782">MSTPDKLDLSQVTTVLCDADGTLFPSEEPAFVASATVTQDFADRYGLRGDFSPEHLRLTTTGKNFRTTAGELLAAVGVRADPDELETWVRREKAEVSDYLGTALSPVVDVVSGLAEVSKHYRLAAVSSSALSRLAACFTASDLDQFIAPETRFSAEDSLPTPTSKPHPAVYEFALRAVGATPGQAIAIEDSVTGAQSAVAAGIVTIGIVEFVPADERDQRVHDLMAAGVATVVDSWTELTQLLTSRPETAAVP</sequence>
<evidence type="ECO:0000313" key="7">
    <source>
        <dbReference type="Proteomes" id="UP001183176"/>
    </source>
</evidence>
<evidence type="ECO:0000256" key="5">
    <source>
        <dbReference type="ARBA" id="ARBA00023277"/>
    </source>
</evidence>
<evidence type="ECO:0000313" key="6">
    <source>
        <dbReference type="EMBL" id="MDT0260640.1"/>
    </source>
</evidence>
<comment type="cofactor">
    <cofactor evidence="1">
        <name>Mg(2+)</name>
        <dbReference type="ChEBI" id="CHEBI:18420"/>
    </cofactor>
</comment>
<evidence type="ECO:0000256" key="2">
    <source>
        <dbReference type="ARBA" id="ARBA00006171"/>
    </source>
</evidence>
<proteinExistence type="inferred from homology"/>
<dbReference type="InterPro" id="IPR006439">
    <property type="entry name" value="HAD-SF_hydro_IA"/>
</dbReference>
<dbReference type="Pfam" id="PF13419">
    <property type="entry name" value="HAD_2"/>
    <property type="match status" value="1"/>
</dbReference>
<dbReference type="RefSeq" id="WP_311421797.1">
    <property type="nucleotide sequence ID" value="NZ_JAVREH010000004.1"/>
</dbReference>
<dbReference type="SFLD" id="SFLDS00003">
    <property type="entry name" value="Haloacid_Dehalogenase"/>
    <property type="match status" value="1"/>
</dbReference>
<gene>
    <name evidence="6" type="ORF">RM423_04460</name>
</gene>
<dbReference type="CDD" id="cd07505">
    <property type="entry name" value="HAD_BPGM-like"/>
    <property type="match status" value="1"/>
</dbReference>
<evidence type="ECO:0000256" key="3">
    <source>
        <dbReference type="ARBA" id="ARBA00022723"/>
    </source>
</evidence>
<dbReference type="InterPro" id="IPR023214">
    <property type="entry name" value="HAD_sf"/>
</dbReference>
<dbReference type="SUPFAM" id="SSF56784">
    <property type="entry name" value="HAD-like"/>
    <property type="match status" value="1"/>
</dbReference>
<keyword evidence="4" id="KW-0460">Magnesium</keyword>
<dbReference type="EMBL" id="JAVREH010000004">
    <property type="protein sequence ID" value="MDT0260640.1"/>
    <property type="molecule type" value="Genomic_DNA"/>
</dbReference>
<dbReference type="Gene3D" id="1.10.150.240">
    <property type="entry name" value="Putative phosphatase, domain 2"/>
    <property type="match status" value="1"/>
</dbReference>
<keyword evidence="3" id="KW-0479">Metal-binding</keyword>
<dbReference type="Proteomes" id="UP001183176">
    <property type="component" value="Unassembled WGS sequence"/>
</dbReference>
<dbReference type="InterPro" id="IPR051600">
    <property type="entry name" value="Beta-PGM-like"/>
</dbReference>
<dbReference type="InterPro" id="IPR023198">
    <property type="entry name" value="PGP-like_dom2"/>
</dbReference>
<evidence type="ECO:0000256" key="1">
    <source>
        <dbReference type="ARBA" id="ARBA00001946"/>
    </source>
</evidence>
<evidence type="ECO:0000256" key="4">
    <source>
        <dbReference type="ARBA" id="ARBA00022842"/>
    </source>
</evidence>
<comment type="similarity">
    <text evidence="2">Belongs to the HAD-like hydrolase superfamily. CbbY/CbbZ/Gph/YieH family.</text>
</comment>
<name>A0ABU2J6M4_9ACTN</name>
<dbReference type="Gene3D" id="3.40.50.1000">
    <property type="entry name" value="HAD superfamily/HAD-like"/>
    <property type="match status" value="1"/>
</dbReference>
<dbReference type="InterPro" id="IPR036412">
    <property type="entry name" value="HAD-like_sf"/>
</dbReference>
<organism evidence="6 7">
    <name type="scientific">Jatrophihabitans lederbergiae</name>
    <dbReference type="NCBI Taxonomy" id="3075547"/>
    <lineage>
        <taxon>Bacteria</taxon>
        <taxon>Bacillati</taxon>
        <taxon>Actinomycetota</taxon>
        <taxon>Actinomycetes</taxon>
        <taxon>Jatrophihabitantales</taxon>
        <taxon>Jatrophihabitantaceae</taxon>
        <taxon>Jatrophihabitans</taxon>
    </lineage>
</organism>
<protein>
    <submittedName>
        <fullName evidence="6">HAD family phosphatase</fullName>
    </submittedName>
</protein>
<dbReference type="InterPro" id="IPR041492">
    <property type="entry name" value="HAD_2"/>
</dbReference>
<keyword evidence="5" id="KW-0119">Carbohydrate metabolism</keyword>
<dbReference type="PANTHER" id="PTHR46193:SF18">
    <property type="entry name" value="HEXITOL PHOSPHATASE B"/>
    <property type="match status" value="1"/>
</dbReference>
<dbReference type="NCBIfam" id="TIGR01509">
    <property type="entry name" value="HAD-SF-IA-v3"/>
    <property type="match status" value="1"/>
</dbReference>